<dbReference type="AlphaFoldDB" id="A0A6J4LHT9"/>
<evidence type="ECO:0000259" key="2">
    <source>
        <dbReference type="Pfam" id="PF03364"/>
    </source>
</evidence>
<dbReference type="InterPro" id="IPR023393">
    <property type="entry name" value="START-like_dom_sf"/>
</dbReference>
<dbReference type="EMBL" id="CADCTU010000575">
    <property type="protein sequence ID" value="CAA9333637.1"/>
    <property type="molecule type" value="Genomic_DNA"/>
</dbReference>
<reference evidence="3" key="1">
    <citation type="submission" date="2020-02" db="EMBL/GenBank/DDBJ databases">
        <authorList>
            <person name="Meier V. D."/>
        </authorList>
    </citation>
    <scope>NUCLEOTIDE SEQUENCE</scope>
    <source>
        <strain evidence="3">AVDCRST_MAG11</strain>
    </source>
</reference>
<protein>
    <recommendedName>
        <fullName evidence="2">Coenzyme Q-binding protein COQ10 START domain-containing protein</fullName>
    </recommendedName>
</protein>
<accession>A0A6J4LHT9</accession>
<dbReference type="SUPFAM" id="SSF55961">
    <property type="entry name" value="Bet v1-like"/>
    <property type="match status" value="1"/>
</dbReference>
<dbReference type="InterPro" id="IPR005031">
    <property type="entry name" value="COQ10_START"/>
</dbReference>
<proteinExistence type="inferred from homology"/>
<dbReference type="Gene3D" id="3.30.530.20">
    <property type="match status" value="1"/>
</dbReference>
<dbReference type="Pfam" id="PF03364">
    <property type="entry name" value="Polyketide_cyc"/>
    <property type="match status" value="1"/>
</dbReference>
<sequence>MPSGRRMHTLDERVVGAPVARIFDLARRVDEWPRHLPHYRFVRFRERAADGGGVVEMAANRPFGTANWPTWWLSQMTVDERAPAVRFRHIGGITTGMDVEWTFAPVEGGTHVRILHVWDGPRWPLIGSVAATSVIGPVFVHGIASRTLAGLASAAEGRP</sequence>
<comment type="similarity">
    <text evidence="1">Belongs to the ribosome association toxin RatA family.</text>
</comment>
<feature type="domain" description="Coenzyme Q-binding protein COQ10 START" evidence="2">
    <location>
        <begin position="15"/>
        <end position="130"/>
    </location>
</feature>
<evidence type="ECO:0000313" key="3">
    <source>
        <dbReference type="EMBL" id="CAA9333637.1"/>
    </source>
</evidence>
<gene>
    <name evidence="3" type="ORF">AVDCRST_MAG11-2593</name>
</gene>
<evidence type="ECO:0000256" key="1">
    <source>
        <dbReference type="ARBA" id="ARBA00008918"/>
    </source>
</evidence>
<organism evidence="3">
    <name type="scientific">uncultured Gemmatimonadaceae bacterium</name>
    <dbReference type="NCBI Taxonomy" id="246130"/>
    <lineage>
        <taxon>Bacteria</taxon>
        <taxon>Pseudomonadati</taxon>
        <taxon>Gemmatimonadota</taxon>
        <taxon>Gemmatimonadia</taxon>
        <taxon>Gemmatimonadales</taxon>
        <taxon>Gemmatimonadaceae</taxon>
        <taxon>environmental samples</taxon>
    </lineage>
</organism>
<name>A0A6J4LHT9_9BACT</name>